<evidence type="ECO:0000256" key="3">
    <source>
        <dbReference type="ARBA" id="ARBA00022692"/>
    </source>
</evidence>
<keyword evidence="3 6" id="KW-0812">Transmembrane</keyword>
<evidence type="ECO:0000313" key="7">
    <source>
        <dbReference type="EMBL" id="KQL43420.1"/>
    </source>
</evidence>
<feature type="transmembrane region" description="Helical" evidence="6">
    <location>
        <begin position="153"/>
        <end position="173"/>
    </location>
</feature>
<evidence type="ECO:0000256" key="5">
    <source>
        <dbReference type="ARBA" id="ARBA00023136"/>
    </source>
</evidence>
<dbReference type="EMBL" id="LJJB01000015">
    <property type="protein sequence ID" value="KQL43420.1"/>
    <property type="molecule type" value="Genomic_DNA"/>
</dbReference>
<dbReference type="Pfam" id="PF02653">
    <property type="entry name" value="BPD_transp_2"/>
    <property type="match status" value="1"/>
</dbReference>
<keyword evidence="5 6" id="KW-0472">Membrane</keyword>
<dbReference type="InterPro" id="IPR001851">
    <property type="entry name" value="ABC_transp_permease"/>
</dbReference>
<feature type="transmembrane region" description="Helical" evidence="6">
    <location>
        <begin position="237"/>
        <end position="265"/>
    </location>
</feature>
<feature type="transmembrane region" description="Helical" evidence="6">
    <location>
        <begin position="277"/>
        <end position="302"/>
    </location>
</feature>
<evidence type="ECO:0000313" key="8">
    <source>
        <dbReference type="Proteomes" id="UP000051063"/>
    </source>
</evidence>
<keyword evidence="2" id="KW-1003">Cell membrane</keyword>
<accession>A0ABR5MZ85</accession>
<dbReference type="PANTHER" id="PTHR30482">
    <property type="entry name" value="HIGH-AFFINITY BRANCHED-CHAIN AMINO ACID TRANSPORT SYSTEM PERMEASE"/>
    <property type="match status" value="1"/>
</dbReference>
<evidence type="ECO:0000256" key="4">
    <source>
        <dbReference type="ARBA" id="ARBA00022989"/>
    </source>
</evidence>
<feature type="transmembrane region" description="Helical" evidence="6">
    <location>
        <begin position="203"/>
        <end position="225"/>
    </location>
</feature>
<protein>
    <submittedName>
        <fullName evidence="7">Inner-membrane translocator</fullName>
    </submittedName>
</protein>
<reference evidence="7 8" key="1">
    <citation type="submission" date="2015-09" db="EMBL/GenBank/DDBJ databases">
        <title>Genome sequencing project for genomic taxonomy and phylogenomics of Bacillus-like bacteria.</title>
        <authorList>
            <person name="Liu B."/>
            <person name="Wang J."/>
            <person name="Zhu Y."/>
            <person name="Liu G."/>
            <person name="Chen Q."/>
            <person name="Chen Z."/>
            <person name="Lan J."/>
            <person name="Che J."/>
            <person name="Ge C."/>
            <person name="Shi H."/>
            <person name="Pan Z."/>
            <person name="Liu X."/>
        </authorList>
    </citation>
    <scope>NUCLEOTIDE SEQUENCE [LARGE SCALE GENOMIC DNA]</scope>
    <source>
        <strain evidence="7 8">DSM 8552</strain>
    </source>
</reference>
<dbReference type="InterPro" id="IPR043428">
    <property type="entry name" value="LivM-like"/>
</dbReference>
<gene>
    <name evidence="7" type="ORF">AN963_28595</name>
</gene>
<evidence type="ECO:0000256" key="6">
    <source>
        <dbReference type="SAM" id="Phobius"/>
    </source>
</evidence>
<dbReference type="Proteomes" id="UP000051063">
    <property type="component" value="Unassembled WGS sequence"/>
</dbReference>
<dbReference type="RefSeq" id="WP_083497119.1">
    <property type="nucleotide sequence ID" value="NZ_LJJB01000015.1"/>
</dbReference>
<comment type="subcellular location">
    <subcellularLocation>
        <location evidence="1">Cell membrane</location>
        <topology evidence="1">Multi-pass membrane protein</topology>
    </subcellularLocation>
</comment>
<keyword evidence="4 6" id="KW-1133">Transmembrane helix</keyword>
<name>A0ABR5MZ85_BRECH</name>
<dbReference type="PANTHER" id="PTHR30482:SF10">
    <property type="entry name" value="HIGH-AFFINITY BRANCHED-CHAIN AMINO ACID TRANSPORT PROTEIN BRAE"/>
    <property type="match status" value="1"/>
</dbReference>
<feature type="transmembrane region" description="Helical" evidence="6">
    <location>
        <begin position="47"/>
        <end position="69"/>
    </location>
</feature>
<feature type="transmembrane region" description="Helical" evidence="6">
    <location>
        <begin position="81"/>
        <end position="103"/>
    </location>
</feature>
<dbReference type="CDD" id="cd06581">
    <property type="entry name" value="TM_PBP1_LivM_like"/>
    <property type="match status" value="1"/>
</dbReference>
<keyword evidence="8" id="KW-1185">Reference proteome</keyword>
<comment type="caution">
    <text evidence="7">The sequence shown here is derived from an EMBL/GenBank/DDBJ whole genome shotgun (WGS) entry which is preliminary data.</text>
</comment>
<sequence length="319" mass="34070">MEQLEKKMVLGLLLVALVLPLFANEYTLHIVILACFYVILSSSWNLLAGYSGQVSFAHMALASLGAYTSGLLSLKLGIHPVISMLCGSLVTGLVGMLIGILTLRMSGSYLALTTIAFSEIYRIVISLEYEITNGQVGLSVPGLFGESGSKVTYYYTAIALVVMIVLIGIQKLVKSDFGLTIRAIREDETAAAAMGTKVVRHKVIVFAISSAIAGLAGAFLAHYTLLVSPEMATITEMGIVISMSVIGGLGTFIGPLLGGVSLSLISEYVKEFGNYHLMVFGLILVLVMRFSPMGIAGVLASFGTRKRKETSVQQIKKEV</sequence>
<evidence type="ECO:0000256" key="1">
    <source>
        <dbReference type="ARBA" id="ARBA00004651"/>
    </source>
</evidence>
<proteinExistence type="predicted"/>
<evidence type="ECO:0000256" key="2">
    <source>
        <dbReference type="ARBA" id="ARBA00022475"/>
    </source>
</evidence>
<organism evidence="7 8">
    <name type="scientific">Brevibacillus choshinensis</name>
    <dbReference type="NCBI Taxonomy" id="54911"/>
    <lineage>
        <taxon>Bacteria</taxon>
        <taxon>Bacillati</taxon>
        <taxon>Bacillota</taxon>
        <taxon>Bacilli</taxon>
        <taxon>Bacillales</taxon>
        <taxon>Paenibacillaceae</taxon>
        <taxon>Brevibacillus</taxon>
    </lineage>
</organism>